<dbReference type="Proteomes" id="UP000582837">
    <property type="component" value="Unassembled WGS sequence"/>
</dbReference>
<gene>
    <name evidence="5" type="ORF">HNQ61_003709</name>
</gene>
<dbReference type="InterPro" id="IPR000184">
    <property type="entry name" value="Bac_surfAg_D15"/>
</dbReference>
<protein>
    <recommendedName>
        <fullName evidence="4">Bacterial surface antigen (D15) domain-containing protein</fullName>
    </recommendedName>
</protein>
<comment type="subcellular location">
    <subcellularLocation>
        <location evidence="1">Membrane</location>
    </subcellularLocation>
</comment>
<evidence type="ECO:0000256" key="1">
    <source>
        <dbReference type="ARBA" id="ARBA00004370"/>
    </source>
</evidence>
<evidence type="ECO:0000313" key="5">
    <source>
        <dbReference type="EMBL" id="MBB6072048.1"/>
    </source>
</evidence>
<accession>A0A841H251</accession>
<evidence type="ECO:0000259" key="4">
    <source>
        <dbReference type="Pfam" id="PF01103"/>
    </source>
</evidence>
<feature type="signal peptide" evidence="3">
    <location>
        <begin position="1"/>
        <end position="25"/>
    </location>
</feature>
<evidence type="ECO:0000313" key="6">
    <source>
        <dbReference type="Proteomes" id="UP000582837"/>
    </source>
</evidence>
<keyword evidence="6" id="KW-1185">Reference proteome</keyword>
<name>A0A841H251_9BACT</name>
<dbReference type="AlphaFoldDB" id="A0A841H251"/>
<dbReference type="Gene3D" id="2.40.160.50">
    <property type="entry name" value="membrane protein fhac: a member of the omp85/tpsb transporter family"/>
    <property type="match status" value="1"/>
</dbReference>
<feature type="chain" id="PRO_5032949044" description="Bacterial surface antigen (D15) domain-containing protein" evidence="3">
    <location>
        <begin position="26"/>
        <end position="850"/>
    </location>
</feature>
<keyword evidence="3" id="KW-0732">Signal</keyword>
<proteinExistence type="predicted"/>
<comment type="caution">
    <text evidence="5">The sequence shown here is derived from an EMBL/GenBank/DDBJ whole genome shotgun (WGS) entry which is preliminary data.</text>
</comment>
<evidence type="ECO:0000256" key="3">
    <source>
        <dbReference type="SAM" id="SignalP"/>
    </source>
</evidence>
<feature type="domain" description="Bacterial surface antigen (D15)" evidence="4">
    <location>
        <begin position="601"/>
        <end position="812"/>
    </location>
</feature>
<dbReference type="Pfam" id="PF01103">
    <property type="entry name" value="Omp85"/>
    <property type="match status" value="1"/>
</dbReference>
<organism evidence="5 6">
    <name type="scientific">Longimicrobium terrae</name>
    <dbReference type="NCBI Taxonomy" id="1639882"/>
    <lineage>
        <taxon>Bacteria</taxon>
        <taxon>Pseudomonadati</taxon>
        <taxon>Gemmatimonadota</taxon>
        <taxon>Longimicrobiia</taxon>
        <taxon>Longimicrobiales</taxon>
        <taxon>Longimicrobiaceae</taxon>
        <taxon>Longimicrobium</taxon>
    </lineage>
</organism>
<sequence>MMRVLASAAVLALGALASSPRPVRAQGRDTVVVPGPEYRAGGLWQTLFGRSYRDLWTTPTRVPVLDLSSFAGGLTPTERGGGNQTASLRFRGADGEEYAFRSLNKRQASANTPGLRGTFVGSVLQDQVSSQSPTGLIAAGGLMEATGALYAPPRIFVMPDDARLGEFRAEFAGMVGTVEERPDAPFGGSAEIEGTEDFLDELEDDPANQLAAREFLRIRLLDLVMGDWDRHGDQYRWARFDTAGMHLWRPIPRDRDYVFVDYDGLAIDVARTMAPKAVRFDPRLAHVRGLALQGIDLDRRLLGGLDRAAWDSAVAYVQAGLTDARIAEAVRRIPAEHCALRCSFFQSRLKDRRDRLPDAAARFYALLAPEAEVHATDAADRVLVDRAGDAATVRIFAGGDTTGTPYFRRRFVRAETREVRVWMHGGADHAEVRGRGGPLVRILGGGGDDRLEDRGTGGRTVFYDDRGENAFVRGAETVVDTRSYTPDAEAPAVHARLAEPGGGEPRDWGGSSSFAAPYADFRPYMGLVLGVGPTSERHGFRRRPFATKSYARVMWAPEHTRFGVEAYGARTVTGGARIQSLFLRASELEATLHYGYGNDTEASERERAIIRERQVLVEPGFTVPLSRSFALHAFGVARYTDPEVRSGSPAAADGVTGTEPYLALGARGGFTWDRRDDAAYPRRGAMVTLDAAGFPGLGHDTFLGEGDEGAFYRTRGLATAYLSAGRGPVLALRAGGEAAGGAYPLQYAAQLGGSRSVRGYEVARYAGDRSAFGSAEVRTVLTRANLGVRGDLGALAFVDAGRVWYDGESEGDLHTAVGGGLFFRFQTLAASAVYAKGEQGRLYLRLGLPF</sequence>
<reference evidence="5 6" key="1">
    <citation type="submission" date="2020-08" db="EMBL/GenBank/DDBJ databases">
        <title>Genomic Encyclopedia of Type Strains, Phase IV (KMG-IV): sequencing the most valuable type-strain genomes for metagenomic binning, comparative biology and taxonomic classification.</title>
        <authorList>
            <person name="Goeker M."/>
        </authorList>
    </citation>
    <scope>NUCLEOTIDE SEQUENCE [LARGE SCALE GENOMIC DNA]</scope>
    <source>
        <strain evidence="5 6">DSM 29007</strain>
    </source>
</reference>
<dbReference type="EMBL" id="JACHIA010000012">
    <property type="protein sequence ID" value="MBB6072048.1"/>
    <property type="molecule type" value="Genomic_DNA"/>
</dbReference>
<dbReference type="GO" id="GO:0019867">
    <property type="term" value="C:outer membrane"/>
    <property type="evidence" value="ECO:0007669"/>
    <property type="project" value="InterPro"/>
</dbReference>
<evidence type="ECO:0000256" key="2">
    <source>
        <dbReference type="ARBA" id="ARBA00023136"/>
    </source>
</evidence>
<keyword evidence="2" id="KW-0472">Membrane</keyword>